<evidence type="ECO:0000256" key="3">
    <source>
        <dbReference type="ARBA" id="ARBA00022475"/>
    </source>
</evidence>
<keyword evidence="7 9" id="KW-0811">Translocation</keyword>
<dbReference type="NCBIfam" id="TIGR00916">
    <property type="entry name" value="2A0604s01"/>
    <property type="match status" value="1"/>
</dbReference>
<dbReference type="GO" id="GO:0005886">
    <property type="term" value="C:plasma membrane"/>
    <property type="evidence" value="ECO:0007669"/>
    <property type="project" value="UniProtKB-SubCell"/>
</dbReference>
<keyword evidence="4 9" id="KW-0812">Transmembrane</keyword>
<dbReference type="HOGENOM" id="CLU_050012_0_1_0"/>
<dbReference type="InterPro" id="IPR005665">
    <property type="entry name" value="SecF_bac"/>
</dbReference>
<organism evidence="11 12">
    <name type="scientific">Leptospirillum ferrooxidans (strain C2-3)</name>
    <dbReference type="NCBI Taxonomy" id="1162668"/>
    <lineage>
        <taxon>Bacteria</taxon>
        <taxon>Pseudomonadati</taxon>
        <taxon>Nitrospirota</taxon>
        <taxon>Nitrospiria</taxon>
        <taxon>Nitrospirales</taxon>
        <taxon>Nitrospiraceae</taxon>
        <taxon>Leptospirillum</taxon>
    </lineage>
</organism>
<dbReference type="Gene3D" id="1.20.1640.10">
    <property type="entry name" value="Multidrug efflux transporter AcrB transmembrane domain"/>
    <property type="match status" value="1"/>
</dbReference>
<evidence type="ECO:0000256" key="7">
    <source>
        <dbReference type="ARBA" id="ARBA00023010"/>
    </source>
</evidence>
<feature type="transmembrane region" description="Helical" evidence="9">
    <location>
        <begin position="192"/>
        <end position="213"/>
    </location>
</feature>
<keyword evidence="6 9" id="KW-1133">Transmembrane helix</keyword>
<dbReference type="InterPro" id="IPR022646">
    <property type="entry name" value="SecD/SecF_CS"/>
</dbReference>
<evidence type="ECO:0000256" key="8">
    <source>
        <dbReference type="ARBA" id="ARBA00023136"/>
    </source>
</evidence>
<gene>
    <name evidence="9 11" type="primary">secF</name>
    <name evidence="11" type="ordered locus">LFE_1221</name>
</gene>
<keyword evidence="5 9" id="KW-0653">Protein transport</keyword>
<evidence type="ECO:0000256" key="4">
    <source>
        <dbReference type="ARBA" id="ARBA00022692"/>
    </source>
</evidence>
<reference evidence="11 12" key="1">
    <citation type="journal article" date="2012" name="J. Bacteriol.">
        <title>Complete Genome Sequence of Leptospirillum ferrooxidans Strain C2-3, Isolated from a Fresh Volcanic Ash Deposit on the Island of Miyake, Japan.</title>
        <authorList>
            <person name="Fujimura R."/>
            <person name="Sato Y."/>
            <person name="Nishizawa T."/>
            <person name="Oshima K."/>
            <person name="Kim S.-W."/>
            <person name="Hattori M."/>
            <person name="Kamijo T."/>
            <person name="Ohta H."/>
        </authorList>
    </citation>
    <scope>NUCLEOTIDE SEQUENCE [LARGE SCALE GENOMIC DNA]</scope>
    <source>
        <strain evidence="11 12">C2-3</strain>
    </source>
</reference>
<dbReference type="PANTHER" id="PTHR30081:SF8">
    <property type="entry name" value="PROTEIN TRANSLOCASE SUBUNIT SECF"/>
    <property type="match status" value="1"/>
</dbReference>
<keyword evidence="3 9" id="KW-1003">Cell membrane</keyword>
<comment type="subcellular location">
    <subcellularLocation>
        <location evidence="9">Cell inner membrane</location>
        <topology evidence="9">Multi-pass membrane protein</topology>
    </subcellularLocation>
    <subcellularLocation>
        <location evidence="1">Cell membrane</location>
        <topology evidence="1">Multi-pass membrane protein</topology>
    </subcellularLocation>
</comment>
<dbReference type="Pfam" id="PF02355">
    <property type="entry name" value="SecD_SecF_C"/>
    <property type="match status" value="1"/>
</dbReference>
<dbReference type="GO" id="GO:0015450">
    <property type="term" value="F:protein-transporting ATPase activity"/>
    <property type="evidence" value="ECO:0007669"/>
    <property type="project" value="InterPro"/>
</dbReference>
<comment type="subunit">
    <text evidence="9">Forms a complex with SecD. Part of the essential Sec protein translocation apparatus which comprises SecA, SecYEG and auxiliary proteins SecDF. Other proteins may also be involved.</text>
</comment>
<dbReference type="InterPro" id="IPR022645">
    <property type="entry name" value="SecD/SecF_bac"/>
</dbReference>
<dbReference type="GO" id="GO:0043952">
    <property type="term" value="P:protein transport by the Sec complex"/>
    <property type="evidence" value="ECO:0007669"/>
    <property type="project" value="UniProtKB-UniRule"/>
</dbReference>
<evidence type="ECO:0000313" key="11">
    <source>
        <dbReference type="EMBL" id="BAM06906.1"/>
    </source>
</evidence>
<accession>I0INQ7</accession>
<sequence length="309" mass="33021">MIELIKNPSIDFMAKRKITLGISAGFLLLGFVAIGAIATGHANLGIDFAGGTAIQVHFDKTIPVSNVREILSKGGFSGAQIQNIQSSSDILIRAQAHENRNGSVSGKILAALKNGFPNDKMTIVSATEIGPSIGSELAGKAFLAILYSIIGIIVYIAFRFEFRFGLAAAISTFHNVVAVLGLLYIMGTEINLLIVTALLTLAGYSLTDTVVVFDRIREQMRRSSRQKMEEIINSGINQVLSRTVVVSSTVLIVLVALFFFGGPVIHDFSLTLLMGVIVGTYASIFVASPLLLLLPKGVKKPVQTGRTAL</sequence>
<dbReference type="GO" id="GO:0065002">
    <property type="term" value="P:intracellular protein transmembrane transport"/>
    <property type="evidence" value="ECO:0007669"/>
    <property type="project" value="UniProtKB-UniRule"/>
</dbReference>
<dbReference type="Pfam" id="PF07549">
    <property type="entry name" value="Sec_GG"/>
    <property type="match status" value="1"/>
</dbReference>
<protein>
    <recommendedName>
        <fullName evidence="9">Protein-export membrane protein SecF</fullName>
    </recommendedName>
</protein>
<evidence type="ECO:0000313" key="12">
    <source>
        <dbReference type="Proteomes" id="UP000007382"/>
    </source>
</evidence>
<feature type="transmembrane region" description="Helical" evidence="9">
    <location>
        <begin position="272"/>
        <end position="294"/>
    </location>
</feature>
<reference evidence="12" key="2">
    <citation type="submission" date="2012-03" db="EMBL/GenBank/DDBJ databases">
        <title>The complete genome sequence of the pioneer microbe on fresh volcanic deposit, Leptospirillum ferrooxidans strain C2-3.</title>
        <authorList>
            <person name="Fujimura R."/>
            <person name="Sato Y."/>
            <person name="Nishizawa T."/>
            <person name="Nanba K."/>
            <person name="Oshima K."/>
            <person name="Hattori M."/>
            <person name="Kamijo T."/>
            <person name="Ohta H."/>
        </authorList>
    </citation>
    <scope>NUCLEOTIDE SEQUENCE [LARGE SCALE GENOMIC DNA]</scope>
    <source>
        <strain evidence="12">C2-3</strain>
    </source>
</reference>
<dbReference type="GO" id="GO:0006605">
    <property type="term" value="P:protein targeting"/>
    <property type="evidence" value="ECO:0007669"/>
    <property type="project" value="UniProtKB-UniRule"/>
</dbReference>
<comment type="similarity">
    <text evidence="9">Belongs to the SecD/SecF family. SecF subfamily.</text>
</comment>
<dbReference type="KEGG" id="lfc:LFE_1221"/>
<dbReference type="PATRIC" id="fig|1162668.3.peg.1420"/>
<evidence type="ECO:0000256" key="9">
    <source>
        <dbReference type="HAMAP-Rule" id="MF_01464"/>
    </source>
</evidence>
<evidence type="ECO:0000259" key="10">
    <source>
        <dbReference type="Pfam" id="PF02355"/>
    </source>
</evidence>
<feature type="transmembrane region" description="Helical" evidence="9">
    <location>
        <begin position="20"/>
        <end position="38"/>
    </location>
</feature>
<dbReference type="PANTHER" id="PTHR30081">
    <property type="entry name" value="PROTEIN-EXPORT MEMBRANE PROTEIN SEC"/>
    <property type="match status" value="1"/>
</dbReference>
<keyword evidence="8 9" id="KW-0472">Membrane</keyword>
<feature type="transmembrane region" description="Helical" evidence="9">
    <location>
        <begin position="234"/>
        <end position="260"/>
    </location>
</feature>
<dbReference type="PRINTS" id="PR01755">
    <property type="entry name" value="SECFTRNLCASE"/>
</dbReference>
<dbReference type="STRING" id="1162668.LFE_1221"/>
<keyword evidence="9" id="KW-0997">Cell inner membrane</keyword>
<feature type="transmembrane region" description="Helical" evidence="9">
    <location>
        <begin position="141"/>
        <end position="158"/>
    </location>
</feature>
<name>I0INQ7_LEPFC</name>
<keyword evidence="2 9" id="KW-0813">Transport</keyword>
<proteinExistence type="inferred from homology"/>
<dbReference type="InterPro" id="IPR022813">
    <property type="entry name" value="SecD/SecF_arch_bac"/>
</dbReference>
<comment type="function">
    <text evidence="9">Part of the Sec protein translocase complex. Interacts with the SecYEG preprotein conducting channel. SecDF uses the proton motive force (PMF) to complete protein translocation after the ATP-dependent function of SecA.</text>
</comment>
<feature type="domain" description="Protein export membrane protein SecD/SecF C-terminal" evidence="10">
    <location>
        <begin position="120"/>
        <end position="294"/>
    </location>
</feature>
<evidence type="ECO:0000256" key="2">
    <source>
        <dbReference type="ARBA" id="ARBA00022448"/>
    </source>
</evidence>
<dbReference type="AlphaFoldDB" id="I0INQ7"/>
<dbReference type="EMBL" id="AP012342">
    <property type="protein sequence ID" value="BAM06906.1"/>
    <property type="molecule type" value="Genomic_DNA"/>
</dbReference>
<feature type="transmembrane region" description="Helical" evidence="9">
    <location>
        <begin position="165"/>
        <end position="186"/>
    </location>
</feature>
<dbReference type="OrthoDB" id="9774769at2"/>
<dbReference type="InterPro" id="IPR055344">
    <property type="entry name" value="SecD_SecF_C_bact"/>
</dbReference>
<evidence type="ECO:0000256" key="5">
    <source>
        <dbReference type="ARBA" id="ARBA00022927"/>
    </source>
</evidence>
<dbReference type="Proteomes" id="UP000007382">
    <property type="component" value="Chromosome"/>
</dbReference>
<dbReference type="SUPFAM" id="SSF82866">
    <property type="entry name" value="Multidrug efflux transporter AcrB transmembrane domain"/>
    <property type="match status" value="1"/>
</dbReference>
<dbReference type="eggNOG" id="COG0341">
    <property type="taxonomic scope" value="Bacteria"/>
</dbReference>
<dbReference type="HAMAP" id="MF_01464_B">
    <property type="entry name" value="SecF_B"/>
    <property type="match status" value="1"/>
</dbReference>
<dbReference type="RefSeq" id="WP_014449395.1">
    <property type="nucleotide sequence ID" value="NC_017094.1"/>
</dbReference>
<dbReference type="NCBIfam" id="TIGR00966">
    <property type="entry name" value="transloc_SecF"/>
    <property type="match status" value="1"/>
</dbReference>
<evidence type="ECO:0000256" key="1">
    <source>
        <dbReference type="ARBA" id="ARBA00004651"/>
    </source>
</evidence>
<evidence type="ECO:0000256" key="6">
    <source>
        <dbReference type="ARBA" id="ARBA00022989"/>
    </source>
</evidence>
<keyword evidence="12" id="KW-1185">Reference proteome</keyword>
<dbReference type="InterPro" id="IPR048634">
    <property type="entry name" value="SecD_SecF_C"/>
</dbReference>